<evidence type="ECO:0000313" key="1">
    <source>
        <dbReference type="EMBL" id="KAF2883213.1"/>
    </source>
</evidence>
<name>A0A8K0G2D6_IGNLU</name>
<reference evidence="1" key="1">
    <citation type="submission" date="2019-08" db="EMBL/GenBank/DDBJ databases">
        <title>The genome of the North American firefly Photinus pyralis.</title>
        <authorList>
            <consortium name="Photinus pyralis genome working group"/>
            <person name="Fallon T.R."/>
            <person name="Sander Lower S.E."/>
            <person name="Weng J.-K."/>
        </authorList>
    </citation>
    <scope>NUCLEOTIDE SEQUENCE</scope>
    <source>
        <strain evidence="1">TRF0915ILg1</strain>
        <tissue evidence="1">Whole body</tissue>
    </source>
</reference>
<sequence>MSERRYNKAAMKAAIAKVQRHGDKLRPRATKCGVPKSTLLFKLQNPCYKQTFDPHKLNLPVEQISECLEQINDGRIDDKDEREMYTKKKQIKLASNKIDEKEAAANRPTLVQFLKLLRVIETSRKTLGQQFEKNYF</sequence>
<comment type="caution">
    <text evidence="1">The sequence shown here is derived from an EMBL/GenBank/DDBJ whole genome shotgun (WGS) entry which is preliminary data.</text>
</comment>
<gene>
    <name evidence="1" type="ORF">ILUMI_22955</name>
</gene>
<keyword evidence="2" id="KW-1185">Reference proteome</keyword>
<evidence type="ECO:0000313" key="2">
    <source>
        <dbReference type="Proteomes" id="UP000801492"/>
    </source>
</evidence>
<protein>
    <submittedName>
        <fullName evidence="1">Uncharacterized protein</fullName>
    </submittedName>
</protein>
<proteinExistence type="predicted"/>
<dbReference type="EMBL" id="VTPC01090543">
    <property type="protein sequence ID" value="KAF2883213.1"/>
    <property type="molecule type" value="Genomic_DNA"/>
</dbReference>
<dbReference type="AlphaFoldDB" id="A0A8K0G2D6"/>
<accession>A0A8K0G2D6</accession>
<organism evidence="1 2">
    <name type="scientific">Ignelater luminosus</name>
    <name type="common">Cucubano</name>
    <name type="synonym">Pyrophorus luminosus</name>
    <dbReference type="NCBI Taxonomy" id="2038154"/>
    <lineage>
        <taxon>Eukaryota</taxon>
        <taxon>Metazoa</taxon>
        <taxon>Ecdysozoa</taxon>
        <taxon>Arthropoda</taxon>
        <taxon>Hexapoda</taxon>
        <taxon>Insecta</taxon>
        <taxon>Pterygota</taxon>
        <taxon>Neoptera</taxon>
        <taxon>Endopterygota</taxon>
        <taxon>Coleoptera</taxon>
        <taxon>Polyphaga</taxon>
        <taxon>Elateriformia</taxon>
        <taxon>Elateroidea</taxon>
        <taxon>Elateridae</taxon>
        <taxon>Agrypninae</taxon>
        <taxon>Pyrophorini</taxon>
        <taxon>Ignelater</taxon>
    </lineage>
</organism>
<dbReference type="Proteomes" id="UP000801492">
    <property type="component" value="Unassembled WGS sequence"/>
</dbReference>